<name>B1I5Y8_DESAP</name>
<dbReference type="PANTHER" id="PTHR34614">
    <property type="match status" value="1"/>
</dbReference>
<sequence>MASIVKRQPGGCPRPIYYYHETFRVKVDPEAQGKGPRSGKSVVRSRDIYLGTAEEVLKKCTAGQLPHDLSKLEFGLVCAALEVAREVGIAEAIDEVIPPASNGLTPGQYMLIGVLKKICTATGHSGLRDWFESTALPRNMGIDPGLLASQNFWQNFDLVAAEKDCAFTAERVSRIEQKIWERVVRKYDVAMDVVLYEMIDLHAFPWLSRGGLPRPVGLVLGVTREAQLPLFHKLFYGRKQEPGLFTGAVEELADRLSALGGPRGELTAMVSRGNNSPENLKKIHQRRAWVAGRLEPANRPALCKVPLNNYQETIDGKPVYSTETQVFGGKVQVAVVYDERAYRRQKRELRRDIERMHDKVQTLFNKNKHLPKDQIEGLIRELVQDSDYGRYFDLEVGGRRHKVLHCRLNRKAYRHKLRTLGKTMIFSDNLKLSTRELLESHLEKDRLEEDFRRYHDPAAQPFRPPHSWTEGQVRVYTLLCVLALLVQQLMMHRVRQAGLSMDNVELKAELSDICEIVLSFSHGRVERKLTRRTGVQEDLFRLFNLMKYVSDEREP</sequence>
<dbReference type="KEGG" id="dau:Daud_1977"/>
<feature type="coiled-coil region" evidence="1">
    <location>
        <begin position="339"/>
        <end position="366"/>
    </location>
</feature>
<gene>
    <name evidence="2" type="ordered locus">Daud_1977</name>
</gene>
<dbReference type="OrthoDB" id="1802403at2"/>
<reference evidence="3" key="1">
    <citation type="submission" date="2007-10" db="EMBL/GenBank/DDBJ databases">
        <title>Complete sequence of chromosome of Desulforudis audaxviator MP104C.</title>
        <authorList>
            <person name="Copeland A."/>
            <person name="Lucas S."/>
            <person name="Lapidus A."/>
            <person name="Barry K."/>
            <person name="Glavina del Rio T."/>
            <person name="Dalin E."/>
            <person name="Tice H."/>
            <person name="Bruce D."/>
            <person name="Pitluck S."/>
            <person name="Lowry S.R."/>
            <person name="Larimer F."/>
            <person name="Land M.L."/>
            <person name="Hauser L."/>
            <person name="Kyrpides N."/>
            <person name="Ivanova N.N."/>
            <person name="Richardson P."/>
        </authorList>
    </citation>
    <scope>NUCLEOTIDE SEQUENCE [LARGE SCALE GENOMIC DNA]</scope>
    <source>
        <strain evidence="3">MP104C</strain>
    </source>
</reference>
<dbReference type="RefSeq" id="WP_012303043.1">
    <property type="nucleotide sequence ID" value="NC_010424.1"/>
</dbReference>
<proteinExistence type="predicted"/>
<dbReference type="eggNOG" id="COG5421">
    <property type="taxonomic scope" value="Bacteria"/>
</dbReference>
<dbReference type="HOGENOM" id="CLU_490699_0_0_9"/>
<keyword evidence="3" id="KW-1185">Reference proteome</keyword>
<organism evidence="2 3">
    <name type="scientific">Desulforudis audaxviator (strain MP104C)</name>
    <dbReference type="NCBI Taxonomy" id="477974"/>
    <lineage>
        <taxon>Bacteria</taxon>
        <taxon>Bacillati</taxon>
        <taxon>Bacillota</taxon>
        <taxon>Clostridia</taxon>
        <taxon>Thermoanaerobacterales</taxon>
        <taxon>Candidatus Desulforudaceae</taxon>
        <taxon>Candidatus Desulforudis</taxon>
    </lineage>
</organism>
<dbReference type="PANTHER" id="PTHR34614:SF2">
    <property type="entry name" value="TRANSPOSASE IS4-LIKE DOMAIN-CONTAINING PROTEIN"/>
    <property type="match status" value="1"/>
</dbReference>
<dbReference type="Proteomes" id="UP000008544">
    <property type="component" value="Chromosome"/>
</dbReference>
<keyword evidence="1" id="KW-0175">Coiled coil</keyword>
<dbReference type="STRING" id="477974.Daud_1977"/>
<evidence type="ECO:0000256" key="1">
    <source>
        <dbReference type="SAM" id="Coils"/>
    </source>
</evidence>
<dbReference type="EMBL" id="CP000860">
    <property type="protein sequence ID" value="ACA60468.1"/>
    <property type="molecule type" value="Genomic_DNA"/>
</dbReference>
<accession>B1I5Y8</accession>
<evidence type="ECO:0000313" key="2">
    <source>
        <dbReference type="EMBL" id="ACA60468.1"/>
    </source>
</evidence>
<dbReference type="AlphaFoldDB" id="B1I5Y8"/>
<protein>
    <submittedName>
        <fullName evidence="2">Transposase-like protein</fullName>
    </submittedName>
</protein>
<evidence type="ECO:0000313" key="3">
    <source>
        <dbReference type="Proteomes" id="UP000008544"/>
    </source>
</evidence>
<reference evidence="2 3" key="2">
    <citation type="journal article" date="2008" name="Science">
        <title>Environmental genomics reveals a single-species ecosystem deep within Earth.</title>
        <authorList>
            <person name="Chivian D."/>
            <person name="Brodie E.L."/>
            <person name="Alm E.J."/>
            <person name="Culley D.E."/>
            <person name="Dehal P.S."/>
            <person name="Desantis T.Z."/>
            <person name="Gihring T.M."/>
            <person name="Lapidus A."/>
            <person name="Lin L.H."/>
            <person name="Lowry S.R."/>
            <person name="Moser D.P."/>
            <person name="Richardson P.M."/>
            <person name="Southam G."/>
            <person name="Wanger G."/>
            <person name="Pratt L.M."/>
            <person name="Andersen G.L."/>
            <person name="Hazen T.C."/>
            <person name="Brockman F.J."/>
            <person name="Arkin A.P."/>
            <person name="Onstott T.C."/>
        </authorList>
    </citation>
    <scope>NUCLEOTIDE SEQUENCE [LARGE SCALE GENOMIC DNA]</scope>
    <source>
        <strain evidence="2 3">MP104C</strain>
    </source>
</reference>